<evidence type="ECO:0000256" key="1">
    <source>
        <dbReference type="SAM" id="MobiDB-lite"/>
    </source>
</evidence>
<gene>
    <name evidence="2" type="ORF">NCTC13652_00307</name>
</gene>
<sequence>MDTEPLDDWAGGIAVRSARKRLANAQRIVRRAEVEKFRAVLEMIDMWTLPDRLGVEHPAAERRVPVGAAGAGEVGQFVALEVAAALGVSEPVAWRLVHDAASLRSRHPVMWQAVQDLHLEVWQARRIVSARRELGLDGALEVDRKLSRHWDSGVGFSRIEKKARGYIVTADKALALKKAREARDEKYVRIRHNGDSTSMVFARIGTKSALHLEDSLGRLADHLIAEGAQDSLPFLRAVAMEMMATPYLPEGDGGEGSDDSRGGSRTGVFSSASPAPVLPLADVVVHISAEDLDPTTWAGRLAEVTTRGGDVGPVLVSQLADLLGHFRIRAIPVIDLNQDLSFDGYRIPTRMRMQMQIREDTSVFPQLESQIVDL</sequence>
<dbReference type="AlphaFoldDB" id="A0A448NW31"/>
<dbReference type="OrthoDB" id="3790359at2"/>
<dbReference type="Proteomes" id="UP000277858">
    <property type="component" value="Chromosome"/>
</dbReference>
<feature type="region of interest" description="Disordered" evidence="1">
    <location>
        <begin position="246"/>
        <end position="270"/>
    </location>
</feature>
<dbReference type="STRING" id="1122997.GCA_000425285_00774"/>
<reference evidence="2 3" key="1">
    <citation type="submission" date="2018-12" db="EMBL/GenBank/DDBJ databases">
        <authorList>
            <consortium name="Pathogen Informatics"/>
        </authorList>
    </citation>
    <scope>NUCLEOTIDE SEQUENCE [LARGE SCALE GENOMIC DNA]</scope>
    <source>
        <strain evidence="2 3">NCTC13652</strain>
    </source>
</reference>
<evidence type="ECO:0000313" key="3">
    <source>
        <dbReference type="Proteomes" id="UP000277858"/>
    </source>
</evidence>
<accession>A0A448NW31</accession>
<protein>
    <submittedName>
        <fullName evidence="2">Uncharacterized protein</fullName>
    </submittedName>
</protein>
<name>A0A448NW31_9ACTN</name>
<evidence type="ECO:0000313" key="2">
    <source>
        <dbReference type="EMBL" id="VEI02141.1"/>
    </source>
</evidence>
<dbReference type="EMBL" id="LR134473">
    <property type="protein sequence ID" value="VEI02141.1"/>
    <property type="molecule type" value="Genomic_DNA"/>
</dbReference>
<proteinExistence type="predicted"/>
<keyword evidence="3" id="KW-1185">Reference proteome</keyword>
<organism evidence="2 3">
    <name type="scientific">Acidipropionibacterium jensenii</name>
    <dbReference type="NCBI Taxonomy" id="1749"/>
    <lineage>
        <taxon>Bacteria</taxon>
        <taxon>Bacillati</taxon>
        <taxon>Actinomycetota</taxon>
        <taxon>Actinomycetes</taxon>
        <taxon>Propionibacteriales</taxon>
        <taxon>Propionibacteriaceae</taxon>
        <taxon>Acidipropionibacterium</taxon>
    </lineage>
</organism>
<dbReference type="RefSeq" id="WP_126412597.1">
    <property type="nucleotide sequence ID" value="NZ_LR134473.1"/>
</dbReference>